<organism evidence="5 6">
    <name type="scientific">Tessaracoccus lubricantis</name>
    <dbReference type="NCBI Taxonomy" id="545543"/>
    <lineage>
        <taxon>Bacteria</taxon>
        <taxon>Bacillati</taxon>
        <taxon>Actinomycetota</taxon>
        <taxon>Actinomycetes</taxon>
        <taxon>Propionibacteriales</taxon>
        <taxon>Propionibacteriaceae</taxon>
        <taxon>Tessaracoccus</taxon>
    </lineage>
</organism>
<comment type="caution">
    <text evidence="5">The sequence shown here is derived from an EMBL/GenBank/DDBJ whole genome shotgun (WGS) entry which is preliminary data.</text>
</comment>
<proteinExistence type="inferred from homology"/>
<dbReference type="PIRSF" id="PIRSF004848">
    <property type="entry name" value="YBL036c_PLPDEIII"/>
    <property type="match status" value="1"/>
</dbReference>
<dbReference type="NCBIfam" id="TIGR00044">
    <property type="entry name" value="YggS family pyridoxal phosphate-dependent enzyme"/>
    <property type="match status" value="1"/>
</dbReference>
<dbReference type="Pfam" id="PF01168">
    <property type="entry name" value="Ala_racemase_N"/>
    <property type="match status" value="1"/>
</dbReference>
<evidence type="ECO:0000256" key="1">
    <source>
        <dbReference type="ARBA" id="ARBA00022898"/>
    </source>
</evidence>
<dbReference type="Gene3D" id="3.20.20.10">
    <property type="entry name" value="Alanine racemase"/>
    <property type="match status" value="1"/>
</dbReference>
<evidence type="ECO:0000256" key="2">
    <source>
        <dbReference type="HAMAP-Rule" id="MF_02087"/>
    </source>
</evidence>
<name>A0ABP9FF22_9ACTN</name>
<sequence length="231" mass="24505">MAVSIADNLARIRAEVDDAARAAGRDPSSVRIIPVSKYHPVSQIREAHAAGYALFGENRVQEMVAKHAEVADEGIGFAIIGNVQSNKAKPVAELAAELQSLDSLSLARNLDRRCAALGRRLPVLVQVNTSGEPQKSGIAPEAAVDFARQLQQFEALDVRGLMTMAVFSDDEAEVAACFTRLTDAQARIRDALGGGYDELSMGMSGDFTLAVAHGSTCVRIGTAIFGPRVVA</sequence>
<dbReference type="Proteomes" id="UP001501521">
    <property type="component" value="Unassembled WGS sequence"/>
</dbReference>
<dbReference type="EMBL" id="BAABLV010000027">
    <property type="protein sequence ID" value="GAA4899704.1"/>
    <property type="molecule type" value="Genomic_DNA"/>
</dbReference>
<dbReference type="HAMAP" id="MF_02087">
    <property type="entry name" value="PLP_homeostasis"/>
    <property type="match status" value="1"/>
</dbReference>
<feature type="modified residue" description="N6-(pyridoxal phosphate)lysine" evidence="2">
    <location>
        <position position="37"/>
    </location>
</feature>
<evidence type="ECO:0000313" key="6">
    <source>
        <dbReference type="Proteomes" id="UP001501521"/>
    </source>
</evidence>
<comment type="similarity">
    <text evidence="2 3">Belongs to the pyridoxal phosphate-binding protein YggS/PROSC family.</text>
</comment>
<dbReference type="InterPro" id="IPR029066">
    <property type="entry name" value="PLP-binding_barrel"/>
</dbReference>
<feature type="domain" description="Alanine racemase N-terminal" evidence="4">
    <location>
        <begin position="8"/>
        <end position="227"/>
    </location>
</feature>
<evidence type="ECO:0000313" key="5">
    <source>
        <dbReference type="EMBL" id="GAA4899704.1"/>
    </source>
</evidence>
<accession>A0ABP9FF22</accession>
<dbReference type="SUPFAM" id="SSF51419">
    <property type="entry name" value="PLP-binding barrel"/>
    <property type="match status" value="1"/>
</dbReference>
<dbReference type="InterPro" id="IPR001608">
    <property type="entry name" value="Ala_racemase_N"/>
</dbReference>
<dbReference type="PANTHER" id="PTHR10146:SF14">
    <property type="entry name" value="PYRIDOXAL PHOSPHATE HOMEOSTASIS PROTEIN"/>
    <property type="match status" value="1"/>
</dbReference>
<gene>
    <name evidence="5" type="ORF">GCM10025789_17470</name>
</gene>
<keyword evidence="6" id="KW-1185">Reference proteome</keyword>
<comment type="function">
    <text evidence="2">Pyridoxal 5'-phosphate (PLP)-binding protein, which is involved in PLP homeostasis.</text>
</comment>
<dbReference type="CDD" id="cd00635">
    <property type="entry name" value="PLPDE_III_YBL036c_like"/>
    <property type="match status" value="1"/>
</dbReference>
<protein>
    <recommendedName>
        <fullName evidence="2">Pyridoxal phosphate homeostasis protein</fullName>
        <shortName evidence="2">PLP homeostasis protein</shortName>
    </recommendedName>
</protein>
<dbReference type="InterPro" id="IPR011078">
    <property type="entry name" value="PyrdxlP_homeostasis"/>
</dbReference>
<keyword evidence="1 2" id="KW-0663">Pyridoxal phosphate</keyword>
<evidence type="ECO:0000259" key="4">
    <source>
        <dbReference type="Pfam" id="PF01168"/>
    </source>
</evidence>
<dbReference type="PANTHER" id="PTHR10146">
    <property type="entry name" value="PROLINE SYNTHETASE CO-TRANSCRIBED BACTERIAL HOMOLOG PROTEIN"/>
    <property type="match status" value="1"/>
</dbReference>
<evidence type="ECO:0000256" key="3">
    <source>
        <dbReference type="RuleBase" id="RU004514"/>
    </source>
</evidence>
<reference evidence="6" key="1">
    <citation type="journal article" date="2019" name="Int. J. Syst. Evol. Microbiol.">
        <title>The Global Catalogue of Microorganisms (GCM) 10K type strain sequencing project: providing services to taxonomists for standard genome sequencing and annotation.</title>
        <authorList>
            <consortium name="The Broad Institute Genomics Platform"/>
            <consortium name="The Broad Institute Genome Sequencing Center for Infectious Disease"/>
            <person name="Wu L."/>
            <person name="Ma J."/>
        </authorList>
    </citation>
    <scope>NUCLEOTIDE SEQUENCE [LARGE SCALE GENOMIC DNA]</scope>
    <source>
        <strain evidence="6">JCM 19125</strain>
    </source>
</reference>